<dbReference type="Pfam" id="PF13439">
    <property type="entry name" value="Glyco_transf_4"/>
    <property type="match status" value="1"/>
</dbReference>
<dbReference type="RefSeq" id="WP_051500090.1">
    <property type="nucleotide sequence ID" value="NZ_CP076607.1"/>
</dbReference>
<dbReference type="Pfam" id="PF00534">
    <property type="entry name" value="Glycos_transf_1"/>
    <property type="match status" value="1"/>
</dbReference>
<gene>
    <name evidence="3" type="ORF">KP014_11065</name>
    <name evidence="4" type="ORF">SAMN04487895_10515</name>
</gene>
<dbReference type="PANTHER" id="PTHR12526">
    <property type="entry name" value="GLYCOSYLTRANSFERASE"/>
    <property type="match status" value="1"/>
</dbReference>
<organism evidence="4 5">
    <name type="scientific">Paenibacillus sophorae</name>
    <dbReference type="NCBI Taxonomy" id="1333845"/>
    <lineage>
        <taxon>Bacteria</taxon>
        <taxon>Bacillati</taxon>
        <taxon>Bacillota</taxon>
        <taxon>Bacilli</taxon>
        <taxon>Bacillales</taxon>
        <taxon>Paenibacillaceae</taxon>
        <taxon>Paenibacillus</taxon>
    </lineage>
</organism>
<dbReference type="EMBL" id="FODH01000005">
    <property type="protein sequence ID" value="SEO10802.1"/>
    <property type="molecule type" value="Genomic_DNA"/>
</dbReference>
<evidence type="ECO:0000259" key="2">
    <source>
        <dbReference type="Pfam" id="PF13439"/>
    </source>
</evidence>
<dbReference type="OrthoDB" id="9795068at2"/>
<dbReference type="InterPro" id="IPR001296">
    <property type="entry name" value="Glyco_trans_1"/>
</dbReference>
<protein>
    <submittedName>
        <fullName evidence="3 4">Glycosyltransferase</fullName>
        <ecNumber evidence="3">2.4.-.-</ecNumber>
    </submittedName>
</protein>
<dbReference type="EMBL" id="CP076607">
    <property type="protein sequence ID" value="QWU17622.1"/>
    <property type="molecule type" value="Genomic_DNA"/>
</dbReference>
<name>A0A1H8M095_9BACL</name>
<dbReference type="Proteomes" id="UP000683429">
    <property type="component" value="Chromosome"/>
</dbReference>
<reference evidence="3 6" key="2">
    <citation type="submission" date="2021-06" db="EMBL/GenBank/DDBJ databases">
        <title>Whole genome sequence of Paenibacillus sophorae DSM23020 for comparative genomics.</title>
        <authorList>
            <person name="Kim M.-J."/>
            <person name="Lee G."/>
            <person name="Shin J.-H."/>
        </authorList>
    </citation>
    <scope>NUCLEOTIDE SEQUENCE [LARGE SCALE GENOMIC DNA]</scope>
    <source>
        <strain evidence="3 6">DSM 23020</strain>
    </source>
</reference>
<feature type="domain" description="Glycosyl transferase family 1" evidence="1">
    <location>
        <begin position="146"/>
        <end position="276"/>
    </location>
</feature>
<reference evidence="4 5" key="1">
    <citation type="submission" date="2016-10" db="EMBL/GenBank/DDBJ databases">
        <authorList>
            <person name="de Groot N.N."/>
        </authorList>
    </citation>
    <scope>NUCLEOTIDE SEQUENCE [LARGE SCALE GENOMIC DNA]</scope>
    <source>
        <strain evidence="4 5">CGMCC 1.10238</strain>
    </source>
</reference>
<evidence type="ECO:0000313" key="4">
    <source>
        <dbReference type="EMBL" id="SEO10802.1"/>
    </source>
</evidence>
<evidence type="ECO:0000313" key="5">
    <source>
        <dbReference type="Proteomes" id="UP000198809"/>
    </source>
</evidence>
<evidence type="ECO:0000259" key="1">
    <source>
        <dbReference type="Pfam" id="PF00534"/>
    </source>
</evidence>
<accession>A0A1H8M095</accession>
<dbReference type="AlphaFoldDB" id="A0A1H8M095"/>
<keyword evidence="6" id="KW-1185">Reference proteome</keyword>
<dbReference type="Gene3D" id="3.40.50.2000">
    <property type="entry name" value="Glycogen Phosphorylase B"/>
    <property type="match status" value="2"/>
</dbReference>
<dbReference type="GO" id="GO:0016757">
    <property type="term" value="F:glycosyltransferase activity"/>
    <property type="evidence" value="ECO:0007669"/>
    <property type="project" value="UniProtKB-KW"/>
</dbReference>
<dbReference type="InterPro" id="IPR028098">
    <property type="entry name" value="Glyco_trans_4-like_N"/>
</dbReference>
<evidence type="ECO:0000313" key="6">
    <source>
        <dbReference type="Proteomes" id="UP000683429"/>
    </source>
</evidence>
<proteinExistence type="predicted"/>
<dbReference type="STRING" id="1333845.SAMN04487895_10515"/>
<dbReference type="SUPFAM" id="SSF53756">
    <property type="entry name" value="UDP-Glycosyltransferase/glycogen phosphorylase"/>
    <property type="match status" value="1"/>
</dbReference>
<dbReference type="EC" id="2.4.-.-" evidence="3"/>
<evidence type="ECO:0000313" key="3">
    <source>
        <dbReference type="EMBL" id="QWU17622.1"/>
    </source>
</evidence>
<dbReference type="Proteomes" id="UP000198809">
    <property type="component" value="Unassembled WGS sequence"/>
</dbReference>
<sequence>MIIVQVAPNIIPLPGSGGLERVVYNLSDALVDMGHEVYVYALAGSRSRAVVIPYGHRYETDSIKDFVLETIPDNTDIIHDHTHDLLFGQEDLSIPIVSTIHTEWSLHVPVKHPVYVSRTKLKQSPNRHKGYYVHNGIDLNEYKYSKHKEDYVLFLGRIDWEKGVHTAIDVAEMTGVRTIIAGPAWDGDLFKQILPRINNSPNIEYVSEVHGKAKQDLLRHAKWLMFPTACEEQFGLVMIEAMACGTPVAAFPRGAVPEVLSGFPQFLCESAEDMAEMIMSDASVHPEQLRQYVASRFTKEKMAERYLKVYEKVIGHGHYL</sequence>
<keyword evidence="3" id="KW-0328">Glycosyltransferase</keyword>
<keyword evidence="4" id="KW-0808">Transferase</keyword>
<feature type="domain" description="Glycosyltransferase subfamily 4-like N-terminal" evidence="2">
    <location>
        <begin position="17"/>
        <end position="116"/>
    </location>
</feature>
<dbReference type="PANTHER" id="PTHR12526:SF595">
    <property type="entry name" value="BLL5217 PROTEIN"/>
    <property type="match status" value="1"/>
</dbReference>